<accession>A0ABY0GID7</accession>
<name>A0ABY0GID7_9PLEO</name>
<evidence type="ECO:0000256" key="1">
    <source>
        <dbReference type="SAM" id="MobiDB-lite"/>
    </source>
</evidence>
<feature type="region of interest" description="Disordered" evidence="1">
    <location>
        <begin position="69"/>
        <end position="93"/>
    </location>
</feature>
<dbReference type="Proteomes" id="UP000293195">
    <property type="component" value="Unassembled WGS sequence"/>
</dbReference>
<organism evidence="2 3">
    <name type="scientific">Alternaria tenuissima</name>
    <dbReference type="NCBI Taxonomy" id="119927"/>
    <lineage>
        <taxon>Eukaryota</taxon>
        <taxon>Fungi</taxon>
        <taxon>Dikarya</taxon>
        <taxon>Ascomycota</taxon>
        <taxon>Pezizomycotina</taxon>
        <taxon>Dothideomycetes</taxon>
        <taxon>Pleosporomycetidae</taxon>
        <taxon>Pleosporales</taxon>
        <taxon>Pleosporineae</taxon>
        <taxon>Pleosporaceae</taxon>
        <taxon>Alternaria</taxon>
        <taxon>Alternaria sect. Alternaria</taxon>
        <taxon>Alternaria alternata complex</taxon>
    </lineage>
</organism>
<evidence type="ECO:0000313" key="3">
    <source>
        <dbReference type="Proteomes" id="UP000293195"/>
    </source>
</evidence>
<feature type="compositionally biased region" description="Low complexity" evidence="1">
    <location>
        <begin position="69"/>
        <end position="83"/>
    </location>
</feature>
<evidence type="ECO:0000313" key="2">
    <source>
        <dbReference type="EMBL" id="RYO05745.1"/>
    </source>
</evidence>
<protein>
    <submittedName>
        <fullName evidence="2">Uncharacterized protein</fullName>
    </submittedName>
</protein>
<dbReference type="EMBL" id="PDXF01000008">
    <property type="protein sequence ID" value="RYO05745.1"/>
    <property type="molecule type" value="Genomic_DNA"/>
</dbReference>
<reference evidence="3" key="1">
    <citation type="journal article" date="2019" name="bioRxiv">
        <title>Genomics, evolutionary history and diagnostics of the Alternaria alternata species group including apple and Asian pear pathotypes.</title>
        <authorList>
            <person name="Armitage A.D."/>
            <person name="Cockerton H.M."/>
            <person name="Sreenivasaprasad S."/>
            <person name="Woodhall J.W."/>
            <person name="Lane C.R."/>
            <person name="Harrison R.J."/>
            <person name="Clarkson J.P."/>
        </authorList>
    </citation>
    <scope>NUCLEOTIDE SEQUENCE [LARGE SCALE GENOMIC DNA]</scope>
    <source>
        <strain evidence="3">FERA 635</strain>
    </source>
</reference>
<keyword evidence="3" id="KW-1185">Reference proteome</keyword>
<sequence>MEKKQFNVRFPSPLEALLMGRVTDYGLPVLALKDRQRFVDDLVYLLDTKRKNIPFYPWKCDDKVETAATPSTSPAAAHSPSSTNGSTSLDAYGVTLPHNASTDTIYPANFDPSEKQNHDRIFITMGKQDVGEVCSDIEKEIFADMTWGYDYVARLKVDEYTLVKGVAEDPEEEAMSELFRHVNLLANDYRQMEKEAS</sequence>
<comment type="caution">
    <text evidence="2">The sequence shown here is derived from an EMBL/GenBank/DDBJ whole genome shotgun (WGS) entry which is preliminary data.</text>
</comment>
<proteinExistence type="predicted"/>
<gene>
    <name evidence="2" type="ORF">AA0119_g3099</name>
</gene>